<sequence length="727" mass="79194">MSSVTSATVSPGNRVSGGSGIHAANLAYSTLLQAGRDINLQQQEPLPTEPVTKTEIDAVRQAWVAEDSEGKEIPTAPTVLAMLGRDERVVVIAGPSGTGKTAAGLRALSELRPALPGIGGQRLRLRLEHVLPDWDFVEKDKFLLPAEHGRGYLLDVSGESARWEKPDVTARKFLGHAGTLRRRGSYLVVIVGEHGWPENDPDLGRNVVRAVIAPPGDRIARRHIEQLHPQVVRRGWLQESVPDADERGKEVEVGDGRGRRSPLAGLLRADMQPGDAATLAAELGRISDSGGTITDARDLVLRWRERVSTVFRATQDSADDRALLLAAVMLEGLGPAEVLNGARLLLKDQKTRGIRDILTGRDLATRLDAVQAKSDGQRVTFSHLPGYPAAVLRHFWRQLSDVQPNLISWVKQLTGPKGLGFGRIPEIADLLAQLAVDEGDLRPLDVAQAWAAAGDAGQNGAARLLARVARDPALGQEARTRLRSWAGQEPRANATISAVVCQGPFSKEYPRQALTCLRWVLGRPEHDSAVSVAEEALRTMGADTRLLPRVWDTVNRWLTEYEQPDDRNHLAARRAFLALLHPTADQPTATLLLANALDHADTADGLVRGWSAALSVPALESQCEKVLTAWAKAVANGALDADAVVEVLNHVIRENWMTGPLSTFIAGRAGTEYTSQSVVDLRERLILRWYDTRQPHPNPHDNQTVESLPPTRFEDNLTPSAETEDKA</sequence>
<evidence type="ECO:0000313" key="2">
    <source>
        <dbReference type="EMBL" id="NEB69979.1"/>
    </source>
</evidence>
<dbReference type="Proteomes" id="UP000471648">
    <property type="component" value="Unassembled WGS sequence"/>
</dbReference>
<protein>
    <submittedName>
        <fullName evidence="2">Uncharacterized protein</fullName>
    </submittedName>
</protein>
<dbReference type="AlphaFoldDB" id="A0A6N9VG43"/>
<gene>
    <name evidence="2" type="ORF">G3I39_23420</name>
</gene>
<reference evidence="2 3" key="1">
    <citation type="submission" date="2020-01" db="EMBL/GenBank/DDBJ databases">
        <title>Insect and environment-associated Actinomycetes.</title>
        <authorList>
            <person name="Currrie C."/>
            <person name="Chevrette M."/>
            <person name="Carlson C."/>
            <person name="Stubbendieck R."/>
            <person name="Wendt-Pienkowski E."/>
        </authorList>
    </citation>
    <scope>NUCLEOTIDE SEQUENCE [LARGE SCALE GENOMIC DNA]</scope>
    <source>
        <strain evidence="2 3">SID14438</strain>
    </source>
</reference>
<proteinExistence type="predicted"/>
<organism evidence="2 3">
    <name type="scientific">Streptomyces microflavus</name>
    <name type="common">Streptomyces lipmanii</name>
    <dbReference type="NCBI Taxonomy" id="1919"/>
    <lineage>
        <taxon>Bacteria</taxon>
        <taxon>Bacillati</taxon>
        <taxon>Actinomycetota</taxon>
        <taxon>Actinomycetes</taxon>
        <taxon>Kitasatosporales</taxon>
        <taxon>Streptomycetaceae</taxon>
        <taxon>Streptomyces</taxon>
    </lineage>
</organism>
<dbReference type="EMBL" id="JAAGME010000991">
    <property type="protein sequence ID" value="NEB69979.1"/>
    <property type="molecule type" value="Genomic_DNA"/>
</dbReference>
<feature type="region of interest" description="Disordered" evidence="1">
    <location>
        <begin position="692"/>
        <end position="727"/>
    </location>
</feature>
<dbReference type="RefSeq" id="WP_164358028.1">
    <property type="nucleotide sequence ID" value="NZ_JAAGME010000991.1"/>
</dbReference>
<accession>A0A6N9VG43</accession>
<evidence type="ECO:0000313" key="3">
    <source>
        <dbReference type="Proteomes" id="UP000471648"/>
    </source>
</evidence>
<name>A0A6N9VG43_STRMI</name>
<comment type="caution">
    <text evidence="2">The sequence shown here is derived from an EMBL/GenBank/DDBJ whole genome shotgun (WGS) entry which is preliminary data.</text>
</comment>
<evidence type="ECO:0000256" key="1">
    <source>
        <dbReference type="SAM" id="MobiDB-lite"/>
    </source>
</evidence>